<evidence type="ECO:0000256" key="13">
    <source>
        <dbReference type="ARBA" id="ARBA00023306"/>
    </source>
</evidence>
<evidence type="ECO:0000313" key="21">
    <source>
        <dbReference type="Proteomes" id="UP001501920"/>
    </source>
</evidence>
<dbReference type="GO" id="GO:0005737">
    <property type="term" value="C:cytoplasm"/>
    <property type="evidence" value="ECO:0007669"/>
    <property type="project" value="UniProtKB-SubCell"/>
</dbReference>
<dbReference type="Gene3D" id="1.25.10.10">
    <property type="entry name" value="Leucine-rich Repeat Variant"/>
    <property type="match status" value="1"/>
</dbReference>
<feature type="domain" description="WAPL" evidence="19">
    <location>
        <begin position="580"/>
        <end position="1120"/>
    </location>
</feature>
<evidence type="ECO:0000256" key="14">
    <source>
        <dbReference type="ARBA" id="ARBA00054706"/>
    </source>
</evidence>
<sequence>MTSRFGKTYSRKAGDGSSKFDEVLSNKRATLSTKWGETTYKAQLGSKRPGLKADQADRTKRPKLVEDDGSEDPFGFDSDEESKPVTSRNVAQPKVSSVRPTSTDTSRASLTLEPNTLFVLPPVAGNGQLSSKMNDVMSLNLLFSPSSLTACFLLLGKTYNWSGENMDRHSYSWYKNASECDRRPLAQTTTLKSEKCEDKDSFDAWSAVVGLGARSTSPLPVSRDLPSSTWTSGGYGRSSHLHSKPPAETHIEEVGQGDSEVPVEPSESEDHSQSLLRASNCRTYCRSNKGKQLGGADGFGSAFDSSSAASLKSSSGDSAGKTAVRSRTRDYTVLHPSSVSVCNVTIQDSMDRGMEEFTASASAADPGEAGRLRKKVETETKPVSRFRPTQSKSKKDSKLELFGFDDGETLAEEGDPASSGRSNYKIKYFGFDDLSESDSDEEESSAERRRAKRKAMAAAAPEEVSIETSVDSPEPRSLSFSVLLVHKCFIFIIYQTVCVCLQSPTKAVYNARHWNQPEAEELPPPPPSASQATPVSSKESNLPKGDEGVFKTPPLPPKVIKSVTIPTEPYQDIVTALKCRKEHKELYTVVQHVKHFNDVVEFGENQEFTDDFEYLATGLKSGQPLNTRCLSIISLATRCALPSFRMHLRARGKVAQVFKTLSDAPQHTNLALCTASLMYILSRDRLNMDLDRASLELMIRLLELEQDKSTDSQLTAKEMNKVKEKIRKLCETVHNKHLDLENITTGHLAMETLLSLTSKRAGDWFKEELRLLGGLDHIVDKVKECVENLSREDDKENLVASLWGAERCLRVLESVTVHNPENQAYLIAYKDSQLIVSSAMALRHCEEMIQRYSREVSMSSCGTPLPYCSNSSVGKAVEDCMRAVIGVLLNLTHDNEWGSTKTGEQEDLIITALNCVLKVPQYLPQEQRFDIRVLGLGLLINLVEYSARNRHCLVEMEMDDGEVWESMCVSNQEELNTEGSHSAIAALVKLFLQREHAAVLAETETDDFINDVPKTNLDQSGEWQETSSGEIQWVASENNPTDDQKKKEDDEEELDLNKALQHAGKHMEDSIVASYTALLLGCLCQGSPMNVSTVRENLPKGDFSIMTEMLKKFLNFMNLTCDIGTTGQKSISRVIDYLEHC</sequence>
<evidence type="ECO:0000256" key="5">
    <source>
        <dbReference type="ARBA" id="ARBA00022454"/>
    </source>
</evidence>
<keyword evidence="21" id="KW-1185">Reference proteome</keyword>
<dbReference type="AlphaFoldDB" id="A0AAR2LFF6"/>
<dbReference type="PANTHER" id="PTHR22100">
    <property type="entry name" value="WINGS APART-LIKE PROTEIN HOMOLOG"/>
    <property type="match status" value="1"/>
</dbReference>
<evidence type="ECO:0000256" key="15">
    <source>
        <dbReference type="ARBA" id="ARBA00064348"/>
    </source>
</evidence>
<comment type="similarity">
    <text evidence="4">Belongs to the WAPL family.</text>
</comment>
<feature type="compositionally biased region" description="Basic and acidic residues" evidence="18">
    <location>
        <begin position="368"/>
        <end position="382"/>
    </location>
</feature>
<feature type="region of interest" description="Disordered" evidence="18">
    <location>
        <begin position="302"/>
        <end position="326"/>
    </location>
</feature>
<feature type="compositionally biased region" description="Acidic residues" evidence="18">
    <location>
        <begin position="435"/>
        <end position="444"/>
    </location>
</feature>
<feature type="region of interest" description="Disordered" evidence="18">
    <location>
        <begin position="357"/>
        <end position="398"/>
    </location>
</feature>
<dbReference type="PROSITE" id="PS51271">
    <property type="entry name" value="WAPL"/>
    <property type="match status" value="1"/>
</dbReference>
<dbReference type="InterPro" id="IPR039874">
    <property type="entry name" value="WAPL"/>
</dbReference>
<protein>
    <recommendedName>
        <fullName evidence="16">Wings apart-like protein homolog</fullName>
    </recommendedName>
    <alternativeName>
        <fullName evidence="17">WAPL cohesin release factor</fullName>
    </alternativeName>
</protein>
<dbReference type="InterPro" id="IPR011989">
    <property type="entry name" value="ARM-like"/>
</dbReference>
<dbReference type="FunFam" id="1.25.10.10:FF:000085">
    <property type="entry name" value="Wings apart-like protein homolog"/>
    <property type="match status" value="1"/>
</dbReference>
<proteinExistence type="inferred from homology"/>
<reference evidence="20" key="2">
    <citation type="submission" date="2025-08" db="UniProtKB">
        <authorList>
            <consortium name="Ensembl"/>
        </authorList>
    </citation>
    <scope>IDENTIFICATION</scope>
</reference>
<feature type="region of interest" description="Disordered" evidence="18">
    <location>
        <begin position="518"/>
        <end position="549"/>
    </location>
</feature>
<keyword evidence="7" id="KW-0597">Phosphoprotein</keyword>
<evidence type="ECO:0000256" key="17">
    <source>
        <dbReference type="ARBA" id="ARBA00080613"/>
    </source>
</evidence>
<dbReference type="Ensembl" id="ENSPNAT00000074113.1">
    <property type="protein sequence ID" value="ENSPNAP00000073382.1"/>
    <property type="gene ID" value="ENSPNAG00000026291.2"/>
</dbReference>
<accession>A0AAR2LFF6</accession>
<keyword evidence="13" id="KW-0131">Cell cycle</keyword>
<evidence type="ECO:0000256" key="16">
    <source>
        <dbReference type="ARBA" id="ARBA00069316"/>
    </source>
</evidence>
<reference evidence="20" key="3">
    <citation type="submission" date="2025-09" db="UniProtKB">
        <authorList>
            <consortium name="Ensembl"/>
        </authorList>
    </citation>
    <scope>IDENTIFICATION</scope>
</reference>
<keyword evidence="12" id="KW-0539">Nucleus</keyword>
<feature type="compositionally biased region" description="Basic and acidic residues" evidence="18">
    <location>
        <begin position="54"/>
        <end position="66"/>
    </location>
</feature>
<dbReference type="GeneTree" id="ENSGT00390000015768"/>
<evidence type="ECO:0000256" key="1">
    <source>
        <dbReference type="ARBA" id="ARBA00004123"/>
    </source>
</evidence>
<evidence type="ECO:0000256" key="9">
    <source>
        <dbReference type="ARBA" id="ARBA00022776"/>
    </source>
</evidence>
<comment type="function">
    <text evidence="14">Regulator of sister chromatid cohesion in mitosis which negatively regulates cohesin association with chromatin. Involved in both sister chromatid cohesion during interphase and sister-chromatid resolution during early stages of mitosis. Couples DNA replication to sister chromatid cohesion. Cohesion ensures that chromosome partitioning is accurate in both meiotic and mitotic cells and plays an important role in DNA repair.</text>
</comment>
<evidence type="ECO:0000256" key="8">
    <source>
        <dbReference type="ARBA" id="ARBA00022618"/>
    </source>
</evidence>
<name>A0AAR2LFF6_PYGNA</name>
<dbReference type="GO" id="GO:0005694">
    <property type="term" value="C:chromosome"/>
    <property type="evidence" value="ECO:0007669"/>
    <property type="project" value="UniProtKB-SubCell"/>
</dbReference>
<dbReference type="Pfam" id="PF07814">
    <property type="entry name" value="WAPL"/>
    <property type="match status" value="1"/>
</dbReference>
<dbReference type="PANTHER" id="PTHR22100:SF13">
    <property type="entry name" value="WINGS APART-LIKE PROTEIN HOMOLOG"/>
    <property type="match status" value="1"/>
</dbReference>
<keyword evidence="8" id="KW-0132">Cell division</keyword>
<organism evidence="20 21">
    <name type="scientific">Pygocentrus nattereri</name>
    <name type="common">Red-bellied piranha</name>
    <dbReference type="NCBI Taxonomy" id="42514"/>
    <lineage>
        <taxon>Eukaryota</taxon>
        <taxon>Metazoa</taxon>
        <taxon>Chordata</taxon>
        <taxon>Craniata</taxon>
        <taxon>Vertebrata</taxon>
        <taxon>Euteleostomi</taxon>
        <taxon>Actinopterygii</taxon>
        <taxon>Neopterygii</taxon>
        <taxon>Teleostei</taxon>
        <taxon>Ostariophysi</taxon>
        <taxon>Characiformes</taxon>
        <taxon>Characoidei</taxon>
        <taxon>Pygocentrus</taxon>
    </lineage>
</organism>
<evidence type="ECO:0000256" key="12">
    <source>
        <dbReference type="ARBA" id="ARBA00023242"/>
    </source>
</evidence>
<evidence type="ECO:0000256" key="10">
    <source>
        <dbReference type="ARBA" id="ARBA00022990"/>
    </source>
</evidence>
<feature type="compositionally biased region" description="Polar residues" evidence="18">
    <location>
        <begin position="214"/>
        <end position="232"/>
    </location>
</feature>
<dbReference type="GO" id="GO:0051301">
    <property type="term" value="P:cell division"/>
    <property type="evidence" value="ECO:0007669"/>
    <property type="project" value="UniProtKB-KW"/>
</dbReference>
<dbReference type="InterPro" id="IPR012502">
    <property type="entry name" value="WAPL_dom"/>
</dbReference>
<feature type="region of interest" description="Disordered" evidence="18">
    <location>
        <begin position="435"/>
        <end position="471"/>
    </location>
</feature>
<dbReference type="GO" id="GO:0005634">
    <property type="term" value="C:nucleus"/>
    <property type="evidence" value="ECO:0007669"/>
    <property type="project" value="UniProtKB-SubCell"/>
</dbReference>
<feature type="compositionally biased region" description="Low complexity" evidence="18">
    <location>
        <begin position="302"/>
        <end position="321"/>
    </location>
</feature>
<evidence type="ECO:0000256" key="2">
    <source>
        <dbReference type="ARBA" id="ARBA00004286"/>
    </source>
</evidence>
<evidence type="ECO:0000259" key="19">
    <source>
        <dbReference type="PROSITE" id="PS51271"/>
    </source>
</evidence>
<keyword evidence="5" id="KW-0158">Chromosome</keyword>
<dbReference type="Proteomes" id="UP001501920">
    <property type="component" value="Chromosome 13"/>
</dbReference>
<comment type="subunit">
    <text evidence="15">Interacts with the cohesin complex throughout the cell cycle; interacts with both chromatin-bound and soluble pools of the complex. Interacts with RAD21; the interaction is direct. Interacts with PDS5A; the interaction is direct, cohesin-dependent and competitive with CDCA5/SORORIN. Interacts (via FGF motifs) with PDS5B; the interaction is direct. Interacts with a SMC1 protein (SMC1A or SMC1B) and SMC3.</text>
</comment>
<comment type="subcellular location">
    <subcellularLocation>
        <location evidence="2">Chromosome</location>
    </subcellularLocation>
    <subcellularLocation>
        <location evidence="3">Cytoplasm</location>
    </subcellularLocation>
    <subcellularLocation>
        <location evidence="1">Nucleus</location>
    </subcellularLocation>
</comment>
<feature type="compositionally biased region" description="Polar residues" evidence="18">
    <location>
        <begin position="27"/>
        <end position="36"/>
    </location>
</feature>
<evidence type="ECO:0000256" key="3">
    <source>
        <dbReference type="ARBA" id="ARBA00004496"/>
    </source>
</evidence>
<keyword evidence="10" id="KW-0007">Acetylation</keyword>
<keyword evidence="9" id="KW-0498">Mitosis</keyword>
<feature type="region of interest" description="Disordered" evidence="18">
    <location>
        <begin position="214"/>
        <end position="275"/>
    </location>
</feature>
<evidence type="ECO:0000256" key="18">
    <source>
        <dbReference type="SAM" id="MobiDB-lite"/>
    </source>
</evidence>
<feature type="region of interest" description="Disordered" evidence="18">
    <location>
        <begin position="26"/>
        <end position="107"/>
    </location>
</feature>
<evidence type="ECO:0000256" key="11">
    <source>
        <dbReference type="ARBA" id="ARBA00023054"/>
    </source>
</evidence>
<reference evidence="20 21" key="1">
    <citation type="submission" date="2020-10" db="EMBL/GenBank/DDBJ databases">
        <title>Pygocentrus nattereri (red-bellied piranha) genome, fPygNat1, primary haplotype.</title>
        <authorList>
            <person name="Myers G."/>
            <person name="Meyer A."/>
            <person name="Karagic N."/>
            <person name="Pippel M."/>
            <person name="Winkler S."/>
            <person name="Tracey A."/>
            <person name="Wood J."/>
            <person name="Formenti G."/>
            <person name="Howe K."/>
            <person name="Fedrigo O."/>
            <person name="Jarvis E.D."/>
        </authorList>
    </citation>
    <scope>NUCLEOTIDE SEQUENCE [LARGE SCALE GENOMIC DNA]</scope>
</reference>
<evidence type="ECO:0000256" key="7">
    <source>
        <dbReference type="ARBA" id="ARBA00022553"/>
    </source>
</evidence>
<evidence type="ECO:0000256" key="6">
    <source>
        <dbReference type="ARBA" id="ARBA00022490"/>
    </source>
</evidence>
<feature type="compositionally biased region" description="Polar residues" evidence="18">
    <location>
        <begin position="84"/>
        <end position="107"/>
    </location>
</feature>
<keyword evidence="6" id="KW-0963">Cytoplasm</keyword>
<dbReference type="InterPro" id="IPR022771">
    <property type="entry name" value="WAPL_C"/>
</dbReference>
<evidence type="ECO:0000313" key="20">
    <source>
        <dbReference type="Ensembl" id="ENSPNAP00000073382.1"/>
    </source>
</evidence>
<keyword evidence="11" id="KW-0175">Coiled coil</keyword>
<evidence type="ECO:0000256" key="4">
    <source>
        <dbReference type="ARBA" id="ARBA00006854"/>
    </source>
</evidence>